<dbReference type="RefSeq" id="XP_005647999.1">
    <property type="nucleotide sequence ID" value="XM_005647942.1"/>
</dbReference>
<accession>I0YYI6</accession>
<feature type="region of interest" description="Disordered" evidence="1">
    <location>
        <begin position="231"/>
        <end position="250"/>
    </location>
</feature>
<dbReference type="PANTHER" id="PTHR20889">
    <property type="entry name" value="PHOSPHATASE, ORPHAN 1, 2"/>
    <property type="match status" value="1"/>
</dbReference>
<protein>
    <recommendedName>
        <fullName evidence="4">HAD-like protein</fullName>
    </recommendedName>
</protein>
<evidence type="ECO:0000256" key="1">
    <source>
        <dbReference type="SAM" id="MobiDB-lite"/>
    </source>
</evidence>
<dbReference type="GeneID" id="17041447"/>
<dbReference type="SUPFAM" id="SSF56784">
    <property type="entry name" value="HAD-like"/>
    <property type="match status" value="1"/>
</dbReference>
<dbReference type="GO" id="GO:0016791">
    <property type="term" value="F:phosphatase activity"/>
    <property type="evidence" value="ECO:0007669"/>
    <property type="project" value="InterPro"/>
</dbReference>
<dbReference type="PANTHER" id="PTHR20889:SF12">
    <property type="entry name" value="LP01149P"/>
    <property type="match status" value="1"/>
</dbReference>
<dbReference type="Pfam" id="PF06888">
    <property type="entry name" value="Put_Phosphatase"/>
    <property type="match status" value="2"/>
</dbReference>
<comment type="caution">
    <text evidence="2">The sequence shown here is derived from an EMBL/GenBank/DDBJ whole genome shotgun (WGS) entry which is preliminary data.</text>
</comment>
<dbReference type="InterPro" id="IPR023214">
    <property type="entry name" value="HAD_sf"/>
</dbReference>
<evidence type="ECO:0008006" key="4">
    <source>
        <dbReference type="Google" id="ProtNLM"/>
    </source>
</evidence>
<dbReference type="AlphaFoldDB" id="I0YYI6"/>
<reference evidence="2 3" key="1">
    <citation type="journal article" date="2012" name="Genome Biol.">
        <title>The genome of the polar eukaryotic microalga coccomyxa subellipsoidea reveals traits of cold adaptation.</title>
        <authorList>
            <person name="Blanc G."/>
            <person name="Agarkova I."/>
            <person name="Grimwood J."/>
            <person name="Kuo A."/>
            <person name="Brueggeman A."/>
            <person name="Dunigan D."/>
            <person name="Gurnon J."/>
            <person name="Ladunga I."/>
            <person name="Lindquist E."/>
            <person name="Lucas S."/>
            <person name="Pangilinan J."/>
            <person name="Proschold T."/>
            <person name="Salamov A."/>
            <person name="Schmutz J."/>
            <person name="Weeks D."/>
            <person name="Yamada T."/>
            <person name="Claverie J.M."/>
            <person name="Grigoriev I."/>
            <person name="Van Etten J."/>
            <person name="Lomsadze A."/>
            <person name="Borodovsky M."/>
        </authorList>
    </citation>
    <scope>NUCLEOTIDE SEQUENCE [LARGE SCALE GENOMIC DNA]</scope>
    <source>
        <strain evidence="2 3">C-169</strain>
    </source>
</reference>
<dbReference type="InterPro" id="IPR016965">
    <property type="entry name" value="Pase_PHOSPHO-typ"/>
</dbReference>
<name>I0YYI6_COCSC</name>
<sequence length="384" mass="41476">MMGDVDDRVLTEAILPLLQALSTTADVRPVLHRRFDMPRWFLSQGVSALAPAPVSAKAAAAAKQRRLSVAARPPTSPSSSDLLALRHRASSSTLLLLDFDKTLTDYDAGERLVEELAPELAPMLTSIDMPANFVPMTNTVLAEMARRGVARDRILATLRRMGGEMPLGSLRLLQWAGRAGIDVRILSDCNSLFIGHMLTGAKVNSLVKEVITNTTTFERIASDSAMDLSEPADAPGAYNSPGSKADGAAPFAQPARLRPASHRLTVHPRFPYDAGESHGCKLCPANLCKARLGFLGQELESLRRQHPYQRIVYCGDGANDLCPALSLTPSDTVLARAGHALERLIRERESNSDEDGGVVARVIVWDDHSHLCSLVQSAMGDSAE</sequence>
<dbReference type="Proteomes" id="UP000007264">
    <property type="component" value="Unassembled WGS sequence"/>
</dbReference>
<dbReference type="OrthoDB" id="277011at2759"/>
<dbReference type="InterPro" id="IPR036412">
    <property type="entry name" value="HAD-like_sf"/>
</dbReference>
<proteinExistence type="predicted"/>
<organism evidence="2 3">
    <name type="scientific">Coccomyxa subellipsoidea (strain C-169)</name>
    <name type="common">Green microalga</name>
    <dbReference type="NCBI Taxonomy" id="574566"/>
    <lineage>
        <taxon>Eukaryota</taxon>
        <taxon>Viridiplantae</taxon>
        <taxon>Chlorophyta</taxon>
        <taxon>core chlorophytes</taxon>
        <taxon>Trebouxiophyceae</taxon>
        <taxon>Trebouxiophyceae incertae sedis</taxon>
        <taxon>Coccomyxaceae</taxon>
        <taxon>Coccomyxa</taxon>
        <taxon>Coccomyxa subellipsoidea</taxon>
    </lineage>
</organism>
<evidence type="ECO:0000313" key="2">
    <source>
        <dbReference type="EMBL" id="EIE23455.1"/>
    </source>
</evidence>
<dbReference type="eggNOG" id="KOG3120">
    <property type="taxonomic scope" value="Eukaryota"/>
</dbReference>
<keyword evidence="3" id="KW-1185">Reference proteome</keyword>
<dbReference type="KEGG" id="csl:COCSUDRAFT_62991"/>
<gene>
    <name evidence="2" type="ORF">COCSUDRAFT_62991</name>
</gene>
<evidence type="ECO:0000313" key="3">
    <source>
        <dbReference type="Proteomes" id="UP000007264"/>
    </source>
</evidence>
<dbReference type="Gene3D" id="3.40.50.1000">
    <property type="entry name" value="HAD superfamily/HAD-like"/>
    <property type="match status" value="1"/>
</dbReference>
<dbReference type="EMBL" id="AGSI01000007">
    <property type="protein sequence ID" value="EIE23455.1"/>
    <property type="molecule type" value="Genomic_DNA"/>
</dbReference>